<reference evidence="2 3" key="1">
    <citation type="journal article" date="2019" name="Int. J. Syst. Evol. Microbiol.">
        <title>The Global Catalogue of Microorganisms (GCM) 10K type strain sequencing project: providing services to taxonomists for standard genome sequencing and annotation.</title>
        <authorList>
            <consortium name="The Broad Institute Genomics Platform"/>
            <consortium name="The Broad Institute Genome Sequencing Center for Infectious Disease"/>
            <person name="Wu L."/>
            <person name="Ma J."/>
        </authorList>
    </citation>
    <scope>NUCLEOTIDE SEQUENCE [LARGE SCALE GENOMIC DNA]</scope>
    <source>
        <strain evidence="2 3">CGMCC 1.12562</strain>
    </source>
</reference>
<evidence type="ECO:0000313" key="2">
    <source>
        <dbReference type="EMBL" id="MFC3478260.1"/>
    </source>
</evidence>
<evidence type="ECO:0000313" key="3">
    <source>
        <dbReference type="Proteomes" id="UP001595660"/>
    </source>
</evidence>
<gene>
    <name evidence="2" type="ORF">ACFOKC_11070</name>
</gene>
<comment type="caution">
    <text evidence="2">The sequence shown here is derived from an EMBL/GenBank/DDBJ whole genome shotgun (WGS) entry which is preliminary data.</text>
</comment>
<dbReference type="Proteomes" id="UP001595660">
    <property type="component" value="Unassembled WGS sequence"/>
</dbReference>
<keyword evidence="3" id="KW-1185">Reference proteome</keyword>
<feature type="region of interest" description="Disordered" evidence="1">
    <location>
        <begin position="24"/>
        <end position="55"/>
    </location>
</feature>
<name>A0ABD5NFX8_9EURY</name>
<dbReference type="GeneID" id="69118733"/>
<dbReference type="AlphaFoldDB" id="A0ABD5NFX8"/>
<organism evidence="2 3">
    <name type="scientific">Halobacterium litoreum</name>
    <dbReference type="NCBI Taxonomy" id="2039234"/>
    <lineage>
        <taxon>Archaea</taxon>
        <taxon>Methanobacteriati</taxon>
        <taxon>Methanobacteriota</taxon>
        <taxon>Stenosarchaea group</taxon>
        <taxon>Halobacteria</taxon>
        <taxon>Halobacteriales</taxon>
        <taxon>Halobacteriaceae</taxon>
        <taxon>Halobacterium</taxon>
    </lineage>
</organism>
<dbReference type="PROSITE" id="PS51257">
    <property type="entry name" value="PROKAR_LIPOPROTEIN"/>
    <property type="match status" value="1"/>
</dbReference>
<keyword evidence="2" id="KW-0449">Lipoprotein</keyword>
<proteinExistence type="predicted"/>
<dbReference type="RefSeq" id="WP_232570627.1">
    <property type="nucleotide sequence ID" value="NZ_CP089466.1"/>
</dbReference>
<accession>A0ABD5NFX8</accession>
<dbReference type="EMBL" id="JBHRWN010000002">
    <property type="protein sequence ID" value="MFC3478260.1"/>
    <property type="molecule type" value="Genomic_DNA"/>
</dbReference>
<sequence>MTGRRLSAVLACALLVLAGCTAPTPAQTGGPDADPSASDGETATSDGPPEYVTVDGDLSVDANRTFERVESLVGETYPGTRVVVRDLTTYKSSNLGGIPFFRTLGVSNPALDTDQPAGLTTLDGTVYISPASAGPARTEQVLAHEFAHVAQVREEMVPWFGSLSLGRTSLDERFARRALVEGGAVYVTDAYTREHLPETQLQSAHIAARYANGTSGNRVVYSQYHFGVQYVNATIDDTADLASVYDDAPETTENLLHPETPRDDLAPLDVTTQTAAYERVQSPTGCAGELFVRIALRETAGKRAAVEAAEGWGNDRVLVFETGSTRSIAWVTRWDSTEDADEFAAASRTLADQNASTAYRTSRVSENTVVLFAGTESFVASAEASGNVTVSA</sequence>
<protein>
    <submittedName>
        <fullName evidence="2">YgdI/YgdR family lipoprotein</fullName>
    </submittedName>
</protein>
<evidence type="ECO:0000256" key="1">
    <source>
        <dbReference type="SAM" id="MobiDB-lite"/>
    </source>
</evidence>